<evidence type="ECO:0000256" key="6">
    <source>
        <dbReference type="SAM" id="Phobius"/>
    </source>
</evidence>
<dbReference type="InterPro" id="IPR011701">
    <property type="entry name" value="MFS"/>
</dbReference>
<evidence type="ECO:0000313" key="9">
    <source>
        <dbReference type="Proteomes" id="UP000295063"/>
    </source>
</evidence>
<feature type="transmembrane region" description="Helical" evidence="6">
    <location>
        <begin position="48"/>
        <end position="68"/>
    </location>
</feature>
<protein>
    <submittedName>
        <fullName evidence="8">Sugar phosphate permease</fullName>
    </submittedName>
</protein>
<dbReference type="EMBL" id="SLUI01000004">
    <property type="protein sequence ID" value="TCL38088.1"/>
    <property type="molecule type" value="Genomic_DNA"/>
</dbReference>
<name>A0A4R1Q196_9FIRM</name>
<dbReference type="PANTHER" id="PTHR23508:SF10">
    <property type="entry name" value="CARBOXYLIC ACID TRANSPORTER PROTEIN HOMOLOG"/>
    <property type="match status" value="1"/>
</dbReference>
<dbReference type="RefSeq" id="WP_207900674.1">
    <property type="nucleotide sequence ID" value="NZ_SLUI01000004.1"/>
</dbReference>
<dbReference type="PROSITE" id="PS00217">
    <property type="entry name" value="SUGAR_TRANSPORT_2"/>
    <property type="match status" value="1"/>
</dbReference>
<dbReference type="GO" id="GO:0005886">
    <property type="term" value="C:plasma membrane"/>
    <property type="evidence" value="ECO:0007669"/>
    <property type="project" value="UniProtKB-SubCell"/>
</dbReference>
<evidence type="ECO:0000256" key="4">
    <source>
        <dbReference type="ARBA" id="ARBA00022989"/>
    </source>
</evidence>
<dbReference type="InterPro" id="IPR036259">
    <property type="entry name" value="MFS_trans_sf"/>
</dbReference>
<keyword evidence="9" id="KW-1185">Reference proteome</keyword>
<dbReference type="Proteomes" id="UP000295063">
    <property type="component" value="Unassembled WGS sequence"/>
</dbReference>
<sequence>MAKLDVKWHVLIGGFLSYTFDAMDIVLLAVALPAIIKDLGLSMTEAGLLGTATLLGVGISSIIVGWYADNYGRRKSLLWSLVSFGVLTAAIAFTSSWAEVLILRFLAGLGLGGVWGIAAAYINETWPVSQRGRAAAFVLSSFPAGAGIASFLAAIILPYYGWRVLFLTGAGAILAAVYIYFFVPESEVWKQQKAKRLEEGGGQSTVSISEIFSQGLLGNTLFGTAAASFALMAYWGSTTWLPTFLVKERGLDMTTMAMFMVILNIGMFVGYNIFGYLADKIGRKKALILSFIGTTITLPIYVFTTNTTALLWLGPVYAFFISFAGLFGSYFAELYPTRVRTIGAGFCFNVGRGLSALAPFILGHIAAKYSLAAGISLCAGFFFLAAVTMMFLPETQATKKSFAVNEAESN</sequence>
<gene>
    <name evidence="8" type="ORF">EV210_10454</name>
</gene>
<dbReference type="PANTHER" id="PTHR23508">
    <property type="entry name" value="CARBOXYLIC ACID TRANSPORTER PROTEIN HOMOLOG"/>
    <property type="match status" value="1"/>
</dbReference>
<feature type="transmembrane region" description="Helical" evidence="6">
    <location>
        <begin position="216"/>
        <end position="236"/>
    </location>
</feature>
<feature type="transmembrane region" description="Helical" evidence="6">
    <location>
        <begin position="162"/>
        <end position="183"/>
    </location>
</feature>
<dbReference type="PROSITE" id="PS50850">
    <property type="entry name" value="MFS"/>
    <property type="match status" value="1"/>
</dbReference>
<comment type="caution">
    <text evidence="8">The sequence shown here is derived from an EMBL/GenBank/DDBJ whole genome shotgun (WGS) entry which is preliminary data.</text>
</comment>
<feature type="transmembrane region" description="Helical" evidence="6">
    <location>
        <begin position="344"/>
        <end position="365"/>
    </location>
</feature>
<dbReference type="InterPro" id="IPR020846">
    <property type="entry name" value="MFS_dom"/>
</dbReference>
<evidence type="ECO:0000259" key="7">
    <source>
        <dbReference type="PROSITE" id="PS50850"/>
    </source>
</evidence>
<dbReference type="AlphaFoldDB" id="A0A4R1Q196"/>
<feature type="transmembrane region" description="Helical" evidence="6">
    <location>
        <begin position="134"/>
        <end position="156"/>
    </location>
</feature>
<feature type="domain" description="Major facilitator superfamily (MFS) profile" evidence="7">
    <location>
        <begin position="10"/>
        <end position="397"/>
    </location>
</feature>
<feature type="transmembrane region" description="Helical" evidence="6">
    <location>
        <begin position="309"/>
        <end position="332"/>
    </location>
</feature>
<keyword evidence="5 6" id="KW-0472">Membrane</keyword>
<dbReference type="Pfam" id="PF07690">
    <property type="entry name" value="MFS_1"/>
    <property type="match status" value="1"/>
</dbReference>
<feature type="transmembrane region" description="Helical" evidence="6">
    <location>
        <begin position="12"/>
        <end position="36"/>
    </location>
</feature>
<keyword evidence="2" id="KW-0813">Transport</keyword>
<evidence type="ECO:0000256" key="5">
    <source>
        <dbReference type="ARBA" id="ARBA00023136"/>
    </source>
</evidence>
<accession>A0A4R1Q196</accession>
<proteinExistence type="predicted"/>
<dbReference type="SUPFAM" id="SSF103473">
    <property type="entry name" value="MFS general substrate transporter"/>
    <property type="match status" value="1"/>
</dbReference>
<keyword evidence="3 6" id="KW-0812">Transmembrane</keyword>
<evidence type="ECO:0000313" key="8">
    <source>
        <dbReference type="EMBL" id="TCL38088.1"/>
    </source>
</evidence>
<dbReference type="GO" id="GO:0046943">
    <property type="term" value="F:carboxylic acid transmembrane transporter activity"/>
    <property type="evidence" value="ECO:0007669"/>
    <property type="project" value="TreeGrafter"/>
</dbReference>
<dbReference type="Gene3D" id="1.20.1250.20">
    <property type="entry name" value="MFS general substrate transporter like domains"/>
    <property type="match status" value="2"/>
</dbReference>
<keyword evidence="4 6" id="KW-1133">Transmembrane helix</keyword>
<evidence type="ECO:0000256" key="1">
    <source>
        <dbReference type="ARBA" id="ARBA00004651"/>
    </source>
</evidence>
<feature type="transmembrane region" description="Helical" evidence="6">
    <location>
        <begin position="101"/>
        <end position="122"/>
    </location>
</feature>
<feature type="transmembrane region" description="Helical" evidence="6">
    <location>
        <begin position="286"/>
        <end position="303"/>
    </location>
</feature>
<comment type="subcellular location">
    <subcellularLocation>
        <location evidence="1">Cell membrane</location>
        <topology evidence="1">Multi-pass membrane protein</topology>
    </subcellularLocation>
</comment>
<organism evidence="8 9">
    <name type="scientific">Anaerospora hongkongensis</name>
    <dbReference type="NCBI Taxonomy" id="244830"/>
    <lineage>
        <taxon>Bacteria</taxon>
        <taxon>Bacillati</taxon>
        <taxon>Bacillota</taxon>
        <taxon>Negativicutes</taxon>
        <taxon>Selenomonadales</taxon>
        <taxon>Sporomusaceae</taxon>
        <taxon>Anaerospora</taxon>
    </lineage>
</organism>
<evidence type="ECO:0000256" key="2">
    <source>
        <dbReference type="ARBA" id="ARBA00022448"/>
    </source>
</evidence>
<evidence type="ECO:0000256" key="3">
    <source>
        <dbReference type="ARBA" id="ARBA00022692"/>
    </source>
</evidence>
<dbReference type="InterPro" id="IPR005829">
    <property type="entry name" value="Sugar_transporter_CS"/>
</dbReference>
<reference evidence="8 9" key="1">
    <citation type="submission" date="2019-03" db="EMBL/GenBank/DDBJ databases">
        <title>Genomic Encyclopedia of Type Strains, Phase IV (KMG-IV): sequencing the most valuable type-strain genomes for metagenomic binning, comparative biology and taxonomic classification.</title>
        <authorList>
            <person name="Goeker M."/>
        </authorList>
    </citation>
    <scope>NUCLEOTIDE SEQUENCE [LARGE SCALE GENOMIC DNA]</scope>
    <source>
        <strain evidence="8 9">DSM 15969</strain>
    </source>
</reference>
<feature type="transmembrane region" description="Helical" evidence="6">
    <location>
        <begin position="256"/>
        <end position="274"/>
    </location>
</feature>
<feature type="transmembrane region" description="Helical" evidence="6">
    <location>
        <begin position="371"/>
        <end position="392"/>
    </location>
</feature>
<feature type="transmembrane region" description="Helical" evidence="6">
    <location>
        <begin position="77"/>
        <end position="95"/>
    </location>
</feature>
<dbReference type="PROSITE" id="PS00216">
    <property type="entry name" value="SUGAR_TRANSPORT_1"/>
    <property type="match status" value="1"/>
</dbReference>